<dbReference type="EMBL" id="JABSTR010000010">
    <property type="protein sequence ID" value="KAH9380084.1"/>
    <property type="molecule type" value="Genomic_DNA"/>
</dbReference>
<organism evidence="1 2">
    <name type="scientific">Haemaphysalis longicornis</name>
    <name type="common">Bush tick</name>
    <dbReference type="NCBI Taxonomy" id="44386"/>
    <lineage>
        <taxon>Eukaryota</taxon>
        <taxon>Metazoa</taxon>
        <taxon>Ecdysozoa</taxon>
        <taxon>Arthropoda</taxon>
        <taxon>Chelicerata</taxon>
        <taxon>Arachnida</taxon>
        <taxon>Acari</taxon>
        <taxon>Parasitiformes</taxon>
        <taxon>Ixodida</taxon>
        <taxon>Ixodoidea</taxon>
        <taxon>Ixodidae</taxon>
        <taxon>Haemaphysalinae</taxon>
        <taxon>Haemaphysalis</taxon>
    </lineage>
</organism>
<evidence type="ECO:0008006" key="3">
    <source>
        <dbReference type="Google" id="ProtNLM"/>
    </source>
</evidence>
<evidence type="ECO:0000313" key="1">
    <source>
        <dbReference type="EMBL" id="KAH9380084.1"/>
    </source>
</evidence>
<dbReference type="AlphaFoldDB" id="A0A9J6H039"/>
<name>A0A9J6H039_HAELO</name>
<gene>
    <name evidence="1" type="ORF">HPB48_017198</name>
</gene>
<sequence length="185" mass="21162">MKTCEIIQHYLCWFPAHLGVIEESPLNLNESAHAAARDLTLRSSPRHGVTVVPENRNSPSTYNEVTKYYLLNRRIYGLPHPKLNRAQALTLRLLQTGTYPCPRRLNIFYPETYTEPYCMDCGDLATLEHVLCSCERIEDPAIKDASRWEAALRSPDLDDQFWAVQQAHDVAVRLGLSVPTWERPA</sequence>
<proteinExistence type="predicted"/>
<dbReference type="OrthoDB" id="6527330at2759"/>
<dbReference type="VEuPathDB" id="VectorBase:HLOH_046794"/>
<dbReference type="Proteomes" id="UP000821853">
    <property type="component" value="Chromosome 8"/>
</dbReference>
<dbReference type="OMA" id="CPRRLNI"/>
<keyword evidence="2" id="KW-1185">Reference proteome</keyword>
<evidence type="ECO:0000313" key="2">
    <source>
        <dbReference type="Proteomes" id="UP000821853"/>
    </source>
</evidence>
<comment type="caution">
    <text evidence="1">The sequence shown here is derived from an EMBL/GenBank/DDBJ whole genome shotgun (WGS) entry which is preliminary data.</text>
</comment>
<protein>
    <recommendedName>
        <fullName evidence="3">Tick transposon</fullName>
    </recommendedName>
</protein>
<reference evidence="1 2" key="1">
    <citation type="journal article" date="2020" name="Cell">
        <title>Large-Scale Comparative Analyses of Tick Genomes Elucidate Their Genetic Diversity and Vector Capacities.</title>
        <authorList>
            <consortium name="Tick Genome and Microbiome Consortium (TIGMIC)"/>
            <person name="Jia N."/>
            <person name="Wang J."/>
            <person name="Shi W."/>
            <person name="Du L."/>
            <person name="Sun Y."/>
            <person name="Zhan W."/>
            <person name="Jiang J.F."/>
            <person name="Wang Q."/>
            <person name="Zhang B."/>
            <person name="Ji P."/>
            <person name="Bell-Sakyi L."/>
            <person name="Cui X.M."/>
            <person name="Yuan T.T."/>
            <person name="Jiang B.G."/>
            <person name="Yang W.F."/>
            <person name="Lam T.T."/>
            <person name="Chang Q.C."/>
            <person name="Ding S.J."/>
            <person name="Wang X.J."/>
            <person name="Zhu J.G."/>
            <person name="Ruan X.D."/>
            <person name="Zhao L."/>
            <person name="Wei J.T."/>
            <person name="Ye R.Z."/>
            <person name="Que T.C."/>
            <person name="Du C.H."/>
            <person name="Zhou Y.H."/>
            <person name="Cheng J.X."/>
            <person name="Dai P.F."/>
            <person name="Guo W.B."/>
            <person name="Han X.H."/>
            <person name="Huang E.J."/>
            <person name="Li L.F."/>
            <person name="Wei W."/>
            <person name="Gao Y.C."/>
            <person name="Liu J.Z."/>
            <person name="Shao H.Z."/>
            <person name="Wang X."/>
            <person name="Wang C.C."/>
            <person name="Yang T.C."/>
            <person name="Huo Q.B."/>
            <person name="Li W."/>
            <person name="Chen H.Y."/>
            <person name="Chen S.E."/>
            <person name="Zhou L.G."/>
            <person name="Ni X.B."/>
            <person name="Tian J.H."/>
            <person name="Sheng Y."/>
            <person name="Liu T."/>
            <person name="Pan Y.S."/>
            <person name="Xia L.Y."/>
            <person name="Li J."/>
            <person name="Zhao F."/>
            <person name="Cao W.C."/>
        </authorList>
    </citation>
    <scope>NUCLEOTIDE SEQUENCE [LARGE SCALE GENOMIC DNA]</scope>
    <source>
        <strain evidence="1">HaeL-2018</strain>
    </source>
</reference>
<accession>A0A9J6H039</accession>